<protein>
    <submittedName>
        <fullName evidence="1">Uncharacterized protein</fullName>
    </submittedName>
</protein>
<comment type="caution">
    <text evidence="1">The sequence shown here is derived from an EMBL/GenBank/DDBJ whole genome shotgun (WGS) entry which is preliminary data.</text>
</comment>
<proteinExistence type="predicted"/>
<keyword evidence="2" id="KW-1185">Reference proteome</keyword>
<evidence type="ECO:0000313" key="1">
    <source>
        <dbReference type="EMBL" id="KAH7857355.1"/>
    </source>
</evidence>
<evidence type="ECO:0000313" key="2">
    <source>
        <dbReference type="Proteomes" id="UP000828048"/>
    </source>
</evidence>
<organism evidence="1 2">
    <name type="scientific">Vaccinium darrowii</name>
    <dbReference type="NCBI Taxonomy" id="229202"/>
    <lineage>
        <taxon>Eukaryota</taxon>
        <taxon>Viridiplantae</taxon>
        <taxon>Streptophyta</taxon>
        <taxon>Embryophyta</taxon>
        <taxon>Tracheophyta</taxon>
        <taxon>Spermatophyta</taxon>
        <taxon>Magnoliopsida</taxon>
        <taxon>eudicotyledons</taxon>
        <taxon>Gunneridae</taxon>
        <taxon>Pentapetalae</taxon>
        <taxon>asterids</taxon>
        <taxon>Ericales</taxon>
        <taxon>Ericaceae</taxon>
        <taxon>Vaccinioideae</taxon>
        <taxon>Vaccinieae</taxon>
        <taxon>Vaccinium</taxon>
    </lineage>
</organism>
<dbReference type="EMBL" id="CM037153">
    <property type="protein sequence ID" value="KAH7857355.1"/>
    <property type="molecule type" value="Genomic_DNA"/>
</dbReference>
<accession>A0ACB7YUU5</accession>
<dbReference type="Proteomes" id="UP000828048">
    <property type="component" value="Chromosome 3"/>
</dbReference>
<reference evidence="1 2" key="1">
    <citation type="journal article" date="2021" name="Hortic Res">
        <title>High-quality reference genome and annotation aids understanding of berry development for evergreen blueberry (Vaccinium darrowii).</title>
        <authorList>
            <person name="Yu J."/>
            <person name="Hulse-Kemp A.M."/>
            <person name="Babiker E."/>
            <person name="Staton M."/>
        </authorList>
    </citation>
    <scope>NUCLEOTIDE SEQUENCE [LARGE SCALE GENOMIC DNA]</scope>
    <source>
        <strain evidence="2">cv. NJ 8807/NJ 8810</strain>
        <tissue evidence="1">Young leaf</tissue>
    </source>
</reference>
<sequence>MWILSPYKDALIDRDLVHRQTVASAVKNMALGVPGLGCEDTLIHLLNYVWPNIFETSTHVINAVMEAIEGMRVALGAAVVLNYCLQGLFHPARKVREVYWKIYKALYIGSQDALVAAYPVLEDVENNIFSRPELTMFI</sequence>
<gene>
    <name evidence="1" type="ORF">Vadar_011722</name>
</gene>
<name>A0ACB7YUU5_9ERIC</name>